<dbReference type="InterPro" id="IPR029447">
    <property type="entry name" value="DUF4439"/>
</dbReference>
<comment type="caution">
    <text evidence="3">The sequence shown here is derived from an EMBL/GenBank/DDBJ whole genome shotgun (WGS) entry which is preliminary data.</text>
</comment>
<dbReference type="RefSeq" id="WP_380590931.1">
    <property type="nucleotide sequence ID" value="NZ_JBHSQJ010000181.1"/>
</dbReference>
<evidence type="ECO:0000259" key="2">
    <source>
        <dbReference type="Pfam" id="PF14530"/>
    </source>
</evidence>
<dbReference type="PROSITE" id="PS51257">
    <property type="entry name" value="PROKAR_LIPOPROTEIN"/>
    <property type="match status" value="1"/>
</dbReference>
<evidence type="ECO:0000313" key="3">
    <source>
        <dbReference type="EMBL" id="MFC5911629.1"/>
    </source>
</evidence>
<accession>A0ABW1GDT6</accession>
<organism evidence="3 4">
    <name type="scientific">Streptacidiphilus monticola</name>
    <dbReference type="NCBI Taxonomy" id="2161674"/>
    <lineage>
        <taxon>Bacteria</taxon>
        <taxon>Bacillati</taxon>
        <taxon>Actinomycetota</taxon>
        <taxon>Actinomycetes</taxon>
        <taxon>Kitasatosporales</taxon>
        <taxon>Streptomycetaceae</taxon>
        <taxon>Streptacidiphilus</taxon>
    </lineage>
</organism>
<feature type="chain" id="PRO_5045103123" evidence="1">
    <location>
        <begin position="23"/>
        <end position="316"/>
    </location>
</feature>
<dbReference type="EMBL" id="JBHSQJ010000181">
    <property type="protein sequence ID" value="MFC5911629.1"/>
    <property type="molecule type" value="Genomic_DNA"/>
</dbReference>
<feature type="signal peptide" evidence="1">
    <location>
        <begin position="1"/>
        <end position="22"/>
    </location>
</feature>
<feature type="domain" description="DUF4439" evidence="2">
    <location>
        <begin position="179"/>
        <end position="309"/>
    </location>
</feature>
<name>A0ABW1GDT6_9ACTN</name>
<dbReference type="Pfam" id="PF14530">
    <property type="entry name" value="DUF4439"/>
    <property type="match status" value="1"/>
</dbReference>
<sequence>MTALPRRRVLALLAAVPPLLTACGPDSPAPAGSAAPTPVDPDTRARTTATGALRPLVAAYAVLTPPQPAATATALTQLQALTGRQTTTPGATASASATATARATATATPAAVAQQELALARLVTAQVPRTSPSLARLLASVAAGATLRAVTLGARVPLDDRPIAAGSAGPAPSPAELEALQGALAAEHAAVYGYGVLGAQLGGKARARAQSCYALHRELRDALSARISAAGGRPVAAAAGYRLPFAVADAASAQRLAATLEDRLAAVWANGVRAATGARRGEAAGHLLRAALRAQAWGAALSAFPGLPERAASAPR</sequence>
<dbReference type="CDD" id="cd00657">
    <property type="entry name" value="Ferritin_like"/>
    <property type="match status" value="1"/>
</dbReference>
<dbReference type="InterPro" id="IPR009078">
    <property type="entry name" value="Ferritin-like_SF"/>
</dbReference>
<dbReference type="SUPFAM" id="SSF47240">
    <property type="entry name" value="Ferritin-like"/>
    <property type="match status" value="1"/>
</dbReference>
<keyword evidence="4" id="KW-1185">Reference proteome</keyword>
<dbReference type="Proteomes" id="UP001596174">
    <property type="component" value="Unassembled WGS sequence"/>
</dbReference>
<proteinExistence type="predicted"/>
<dbReference type="InterPro" id="IPR012347">
    <property type="entry name" value="Ferritin-like"/>
</dbReference>
<keyword evidence="1" id="KW-0732">Signal</keyword>
<evidence type="ECO:0000313" key="4">
    <source>
        <dbReference type="Proteomes" id="UP001596174"/>
    </source>
</evidence>
<dbReference type="Gene3D" id="1.20.1260.10">
    <property type="match status" value="1"/>
</dbReference>
<reference evidence="4" key="1">
    <citation type="journal article" date="2019" name="Int. J. Syst. Evol. Microbiol.">
        <title>The Global Catalogue of Microorganisms (GCM) 10K type strain sequencing project: providing services to taxonomists for standard genome sequencing and annotation.</title>
        <authorList>
            <consortium name="The Broad Institute Genomics Platform"/>
            <consortium name="The Broad Institute Genome Sequencing Center for Infectious Disease"/>
            <person name="Wu L."/>
            <person name="Ma J."/>
        </authorList>
    </citation>
    <scope>NUCLEOTIDE SEQUENCE [LARGE SCALE GENOMIC DNA]</scope>
    <source>
        <strain evidence="4">JCM 4816</strain>
    </source>
</reference>
<gene>
    <name evidence="3" type="ORF">ACFP3V_31035</name>
</gene>
<evidence type="ECO:0000256" key="1">
    <source>
        <dbReference type="SAM" id="SignalP"/>
    </source>
</evidence>
<protein>
    <submittedName>
        <fullName evidence="3">DUF4439 domain-containing protein</fullName>
    </submittedName>
</protein>